<dbReference type="GO" id="GO:0000103">
    <property type="term" value="P:sulfate assimilation"/>
    <property type="evidence" value="ECO:0007669"/>
    <property type="project" value="TreeGrafter"/>
</dbReference>
<sequence>MPLYCNCSILGANIPRTLGLGTTSDKYTLSQSKASGSASLNLKSSNTPPTHIAFVSKFDQSFSSPIMEEDRKMFGLVSEPEEYCKELDVAVRAVQMACFLCHKQLDNFIPKSTSNNHNSPLKVAGWSIKAIVSWILFECLGGENVSIVTEEDVQTLSNTNASELLEAVVKTVNECLAEAPRFGVEEPKSALGTSQVLQIIGRCNSVGGPSGRFWALSPLDGIIGSSCGDQYAVALSLIEDGEVVLGVLGCPNYPMRKDWFSYQHSYLRIISKLTSPTSETWNEGCVIYAKRGSGKAWIQPLLHANKKFVWPNHAKQVSVSSIDNPALATYCQPIEKANSSHSFAEGLAHSVGLSNQPLRVCSMMKYAAIACGDAEVFMKFARAGYKEKIWDHAAGAIIIQEAGGMVTDARGHPLDFSKGLYLERLDRGIVACAGASLHEKIIDAVDASWVSSCL</sequence>
<feature type="binding site" evidence="9">
    <location>
        <position position="150"/>
    </location>
    <ligand>
        <name>Mg(2+)</name>
        <dbReference type="ChEBI" id="CHEBI:18420"/>
        <label>1</label>
        <note>catalytic</note>
    </ligand>
</feature>
<keyword evidence="6 9" id="KW-0460">Magnesium</keyword>
<evidence type="ECO:0000256" key="4">
    <source>
        <dbReference type="ARBA" id="ARBA00022723"/>
    </source>
</evidence>
<proteinExistence type="inferred from homology"/>
<evidence type="ECO:0000256" key="2">
    <source>
        <dbReference type="ARBA" id="ARBA00009759"/>
    </source>
</evidence>
<dbReference type="GO" id="GO:0046872">
    <property type="term" value="F:metal ion binding"/>
    <property type="evidence" value="ECO:0007669"/>
    <property type="project" value="UniProtKB-KW"/>
</dbReference>
<dbReference type="SUPFAM" id="SSF56655">
    <property type="entry name" value="Carbohydrate phosphatase"/>
    <property type="match status" value="1"/>
</dbReference>
<keyword evidence="5" id="KW-0378">Hydrolase</keyword>
<keyword evidence="11" id="KW-1185">Reference proteome</keyword>
<dbReference type="STRING" id="3821.A0A151T1Y7"/>
<name>A0A151T1Y7_CAJCA</name>
<dbReference type="EMBL" id="CM003611">
    <property type="protein sequence ID" value="KYP61080.1"/>
    <property type="molecule type" value="Genomic_DNA"/>
</dbReference>
<evidence type="ECO:0000256" key="5">
    <source>
        <dbReference type="ARBA" id="ARBA00022801"/>
    </source>
</evidence>
<gene>
    <name evidence="10" type="ORF">KK1_023504</name>
</gene>
<comment type="cofactor">
    <cofactor evidence="1 9">
        <name>Mg(2+)</name>
        <dbReference type="ChEBI" id="CHEBI:18420"/>
    </cofactor>
</comment>
<comment type="catalytic activity">
    <reaction evidence="8">
        <text>3'-phosphoadenylyl sulfate + H2O = adenosine 5'-phosphosulfate + phosphate</text>
        <dbReference type="Rhea" id="RHEA:77639"/>
        <dbReference type="ChEBI" id="CHEBI:15377"/>
        <dbReference type="ChEBI" id="CHEBI:43474"/>
        <dbReference type="ChEBI" id="CHEBI:58243"/>
        <dbReference type="ChEBI" id="CHEBI:58339"/>
        <dbReference type="EC" id="3.1.3.7"/>
    </reaction>
    <physiologicalReaction direction="left-to-right" evidence="8">
        <dbReference type="Rhea" id="RHEA:77640"/>
    </physiologicalReaction>
</comment>
<evidence type="ECO:0000256" key="3">
    <source>
        <dbReference type="ARBA" id="ARBA00012633"/>
    </source>
</evidence>
<keyword evidence="4 9" id="KW-0479">Metal-binding</keyword>
<evidence type="ECO:0000313" key="11">
    <source>
        <dbReference type="Proteomes" id="UP000075243"/>
    </source>
</evidence>
<protein>
    <recommendedName>
        <fullName evidence="3">3'(2'),5'-bisphosphate nucleotidase</fullName>
        <ecNumber evidence="3">3.1.3.7</ecNumber>
    </recommendedName>
</protein>
<dbReference type="GO" id="GO:0046854">
    <property type="term" value="P:phosphatidylinositol phosphate biosynthetic process"/>
    <property type="evidence" value="ECO:0007669"/>
    <property type="project" value="InterPro"/>
</dbReference>
<evidence type="ECO:0000256" key="7">
    <source>
        <dbReference type="ARBA" id="ARBA00044479"/>
    </source>
</evidence>
<evidence type="ECO:0000256" key="8">
    <source>
        <dbReference type="ARBA" id="ARBA00044484"/>
    </source>
</evidence>
<dbReference type="InterPro" id="IPR051090">
    <property type="entry name" value="Inositol_monoP_superfamily"/>
</dbReference>
<dbReference type="PANTHER" id="PTHR43200:SF27">
    <property type="entry name" value="3'(2'),5'-BISPHOSPHATE NUCLEOTIDASE"/>
    <property type="match status" value="1"/>
</dbReference>
<dbReference type="GO" id="GO:0008441">
    <property type="term" value="F:3'(2'),5'-bisphosphate nucleotidase activity"/>
    <property type="evidence" value="ECO:0007669"/>
    <property type="project" value="UniProtKB-EC"/>
</dbReference>
<dbReference type="Gene3D" id="3.30.540.10">
    <property type="entry name" value="Fructose-1,6-Bisphosphatase, subunit A, domain 1"/>
    <property type="match status" value="1"/>
</dbReference>
<evidence type="ECO:0000313" key="10">
    <source>
        <dbReference type="EMBL" id="KYP61080.1"/>
    </source>
</evidence>
<dbReference type="InterPro" id="IPR020550">
    <property type="entry name" value="Inositol_monophosphatase_CS"/>
</dbReference>
<dbReference type="AlphaFoldDB" id="A0A151T1Y7"/>
<dbReference type="Gene3D" id="3.40.190.80">
    <property type="match status" value="1"/>
</dbReference>
<dbReference type="InterPro" id="IPR000760">
    <property type="entry name" value="Inositol_monophosphatase-like"/>
</dbReference>
<comment type="catalytic activity">
    <reaction evidence="7">
        <text>adenosine 3',5'-bisphosphate + H2O = AMP + phosphate</text>
        <dbReference type="Rhea" id="RHEA:10040"/>
        <dbReference type="ChEBI" id="CHEBI:15377"/>
        <dbReference type="ChEBI" id="CHEBI:43474"/>
        <dbReference type="ChEBI" id="CHEBI:58343"/>
        <dbReference type="ChEBI" id="CHEBI:456215"/>
        <dbReference type="EC" id="3.1.3.7"/>
    </reaction>
    <physiologicalReaction direction="left-to-right" evidence="7">
        <dbReference type="Rhea" id="RHEA:10041"/>
    </physiologicalReaction>
</comment>
<comment type="similarity">
    <text evidence="2">Belongs to the inositol monophosphatase superfamily.</text>
</comment>
<dbReference type="PROSITE" id="PS00630">
    <property type="entry name" value="IMP_2"/>
    <property type="match status" value="1"/>
</dbReference>
<feature type="binding site" evidence="9">
    <location>
        <position position="219"/>
    </location>
    <ligand>
        <name>Mg(2+)</name>
        <dbReference type="ChEBI" id="CHEBI:18420"/>
        <label>1</label>
        <note>catalytic</note>
    </ligand>
</feature>
<dbReference type="Proteomes" id="UP000075243">
    <property type="component" value="Chromosome 9"/>
</dbReference>
<dbReference type="FunFam" id="3.30.540.10:FF:000020">
    <property type="entry name" value="PAP-specific phosphatase HAL2-like"/>
    <property type="match status" value="1"/>
</dbReference>
<evidence type="ECO:0000256" key="9">
    <source>
        <dbReference type="PIRSR" id="PIRSR600760-2"/>
    </source>
</evidence>
<evidence type="ECO:0000256" key="6">
    <source>
        <dbReference type="ARBA" id="ARBA00022842"/>
    </source>
</evidence>
<feature type="binding site" evidence="9">
    <location>
        <position position="220"/>
    </location>
    <ligand>
        <name>Mg(2+)</name>
        <dbReference type="ChEBI" id="CHEBI:18420"/>
        <label>2</label>
    </ligand>
</feature>
<dbReference type="Gramene" id="C.cajan_22831.t">
    <property type="protein sequence ID" value="C.cajan_22831.t"/>
    <property type="gene ID" value="C.cajan_22831"/>
</dbReference>
<dbReference type="NCBIfam" id="TIGR01330">
    <property type="entry name" value="bisphos_HAL2"/>
    <property type="match status" value="1"/>
</dbReference>
<organism evidence="10 11">
    <name type="scientific">Cajanus cajan</name>
    <name type="common">Pigeon pea</name>
    <name type="synonym">Cajanus indicus</name>
    <dbReference type="NCBI Taxonomy" id="3821"/>
    <lineage>
        <taxon>Eukaryota</taxon>
        <taxon>Viridiplantae</taxon>
        <taxon>Streptophyta</taxon>
        <taxon>Embryophyta</taxon>
        <taxon>Tracheophyta</taxon>
        <taxon>Spermatophyta</taxon>
        <taxon>Magnoliopsida</taxon>
        <taxon>eudicotyledons</taxon>
        <taxon>Gunneridae</taxon>
        <taxon>Pentapetalae</taxon>
        <taxon>rosids</taxon>
        <taxon>fabids</taxon>
        <taxon>Fabales</taxon>
        <taxon>Fabaceae</taxon>
        <taxon>Papilionoideae</taxon>
        <taxon>50 kb inversion clade</taxon>
        <taxon>NPAAA clade</taxon>
        <taxon>indigoferoid/millettioid clade</taxon>
        <taxon>Phaseoleae</taxon>
        <taxon>Cajanus</taxon>
    </lineage>
</organism>
<dbReference type="OMA" id="CGDQYAV"/>
<reference evidence="10 11" key="1">
    <citation type="journal article" date="2012" name="Nat. Biotechnol.">
        <title>Draft genome sequence of pigeonpea (Cajanus cajan), an orphan legume crop of resource-poor farmers.</title>
        <authorList>
            <person name="Varshney R.K."/>
            <person name="Chen W."/>
            <person name="Li Y."/>
            <person name="Bharti A.K."/>
            <person name="Saxena R.K."/>
            <person name="Schlueter J.A."/>
            <person name="Donoghue M.T."/>
            <person name="Azam S."/>
            <person name="Fan G."/>
            <person name="Whaley A.M."/>
            <person name="Farmer A.D."/>
            <person name="Sheridan J."/>
            <person name="Iwata A."/>
            <person name="Tuteja R."/>
            <person name="Penmetsa R.V."/>
            <person name="Wu W."/>
            <person name="Upadhyaya H.D."/>
            <person name="Yang S.P."/>
            <person name="Shah T."/>
            <person name="Saxena K.B."/>
            <person name="Michael T."/>
            <person name="McCombie W.R."/>
            <person name="Yang B."/>
            <person name="Zhang G."/>
            <person name="Yang H."/>
            <person name="Wang J."/>
            <person name="Spillane C."/>
            <person name="Cook D.R."/>
            <person name="May G.D."/>
            <person name="Xu X."/>
            <person name="Jackson S.A."/>
        </authorList>
    </citation>
    <scope>NUCLEOTIDE SEQUENCE [LARGE SCALE GENOMIC DNA]</scope>
    <source>
        <strain evidence="11">cv. Asha</strain>
    </source>
</reference>
<dbReference type="CDD" id="cd01517">
    <property type="entry name" value="PAP_phosphatase"/>
    <property type="match status" value="1"/>
</dbReference>
<dbReference type="PANTHER" id="PTHR43200">
    <property type="entry name" value="PHOSPHATASE"/>
    <property type="match status" value="1"/>
</dbReference>
<dbReference type="EC" id="3.1.3.7" evidence="3"/>
<dbReference type="OrthoDB" id="411145at2759"/>
<feature type="binding site" evidence="9">
    <location>
        <position position="391"/>
    </location>
    <ligand>
        <name>Mg(2+)</name>
        <dbReference type="ChEBI" id="CHEBI:18420"/>
        <label>1</label>
        <note>catalytic</note>
    </ligand>
</feature>
<accession>A0A151T1Y7</accession>
<dbReference type="InterPro" id="IPR006239">
    <property type="entry name" value="DPNP"/>
</dbReference>
<dbReference type="Pfam" id="PF00459">
    <property type="entry name" value="Inositol_P"/>
    <property type="match status" value="1"/>
</dbReference>
<evidence type="ECO:0000256" key="1">
    <source>
        <dbReference type="ARBA" id="ARBA00001946"/>
    </source>
</evidence>
<dbReference type="FunFam" id="3.40.190.80:FF:000003">
    <property type="entry name" value="PAP-specific phosphatase HAL2-like"/>
    <property type="match status" value="1"/>
</dbReference>